<evidence type="ECO:0008006" key="2">
    <source>
        <dbReference type="Google" id="ProtNLM"/>
    </source>
</evidence>
<organism evidence="1">
    <name type="scientific">Meiothermus ruber</name>
    <dbReference type="NCBI Taxonomy" id="277"/>
    <lineage>
        <taxon>Bacteria</taxon>
        <taxon>Thermotogati</taxon>
        <taxon>Deinococcota</taxon>
        <taxon>Deinococci</taxon>
        <taxon>Thermales</taxon>
        <taxon>Thermaceae</taxon>
        <taxon>Meiothermus</taxon>
    </lineage>
</organism>
<gene>
    <name evidence="1" type="ORF">ENS82_07125</name>
</gene>
<sequence length="178" mass="19764">MTRSFTDDLTAGKAAELDPRIAAALSRLHLGASLAKAPWTMEKTGVDLVLHDPETDRLYRVEVKARQSQWNSRDVVLEVLSANAPLTFGWGLTTRADYVVVLYQDAVLVFHGPTLVATTRQHHTRWTELAERGLLGFRLIETKTRNKGNVYSSIALVVPITELQGPLLLVHRSQPQAA</sequence>
<comment type="caution">
    <text evidence="1">The sequence shown here is derived from an EMBL/GenBank/DDBJ whole genome shotgun (WGS) entry which is preliminary data.</text>
</comment>
<dbReference type="AlphaFoldDB" id="A0A7C3HIC9"/>
<accession>A0A7C3HIC9</accession>
<reference evidence="1" key="1">
    <citation type="journal article" date="2020" name="mSystems">
        <title>Genome- and Community-Level Interaction Insights into Carbon Utilization and Element Cycling Functions of Hydrothermarchaeota in Hydrothermal Sediment.</title>
        <authorList>
            <person name="Zhou Z."/>
            <person name="Liu Y."/>
            <person name="Xu W."/>
            <person name="Pan J."/>
            <person name="Luo Z.H."/>
            <person name="Li M."/>
        </authorList>
    </citation>
    <scope>NUCLEOTIDE SEQUENCE [LARGE SCALE GENOMIC DNA]</scope>
    <source>
        <strain evidence="1">SpSt-524</strain>
    </source>
</reference>
<proteinExistence type="predicted"/>
<name>A0A7C3HIC9_MEIRU</name>
<protein>
    <recommendedName>
        <fullName evidence="2">DUF4365 domain-containing protein</fullName>
    </recommendedName>
</protein>
<dbReference type="EMBL" id="DSWI01000014">
    <property type="protein sequence ID" value="HFG20480.1"/>
    <property type="molecule type" value="Genomic_DNA"/>
</dbReference>
<evidence type="ECO:0000313" key="1">
    <source>
        <dbReference type="EMBL" id="HFG20480.1"/>
    </source>
</evidence>